<keyword evidence="5" id="KW-1003">Cell membrane</keyword>
<gene>
    <name evidence="25" type="ORF">FB45DRAFT_935857</name>
</gene>
<dbReference type="GO" id="GO:0005886">
    <property type="term" value="C:plasma membrane"/>
    <property type="evidence" value="ECO:0007669"/>
    <property type="project" value="UniProtKB-SubCell"/>
</dbReference>
<evidence type="ECO:0000256" key="13">
    <source>
        <dbReference type="ARBA" id="ARBA00023136"/>
    </source>
</evidence>
<dbReference type="Gene3D" id="3.20.20.370">
    <property type="entry name" value="Glycoside hydrolase/deacetylase"/>
    <property type="match status" value="1"/>
</dbReference>
<dbReference type="AlphaFoldDB" id="A0AAD7BAI9"/>
<name>A0AAD7BAI9_9AGAR</name>
<keyword evidence="17" id="KW-0449">Lipoprotein</keyword>
<proteinExistence type="inferred from homology"/>
<dbReference type="GO" id="GO:0000272">
    <property type="term" value="P:polysaccharide catabolic process"/>
    <property type="evidence" value="ECO:0007669"/>
    <property type="project" value="UniProtKB-KW"/>
</dbReference>
<protein>
    <recommendedName>
        <fullName evidence="20">chitin deacetylase</fullName>
        <ecNumber evidence="20">3.5.1.41</ecNumber>
    </recommendedName>
</protein>
<keyword evidence="7" id="KW-0964">Secreted</keyword>
<organism evidence="25 26">
    <name type="scientific">Roridomyces roridus</name>
    <dbReference type="NCBI Taxonomy" id="1738132"/>
    <lineage>
        <taxon>Eukaryota</taxon>
        <taxon>Fungi</taxon>
        <taxon>Dikarya</taxon>
        <taxon>Basidiomycota</taxon>
        <taxon>Agaricomycotina</taxon>
        <taxon>Agaricomycetes</taxon>
        <taxon>Agaricomycetidae</taxon>
        <taxon>Agaricales</taxon>
        <taxon>Marasmiineae</taxon>
        <taxon>Mycenaceae</taxon>
        <taxon>Roridomyces</taxon>
    </lineage>
</organism>
<feature type="region of interest" description="Disordered" evidence="22">
    <location>
        <begin position="369"/>
        <end position="390"/>
    </location>
</feature>
<evidence type="ECO:0000256" key="22">
    <source>
        <dbReference type="SAM" id="MobiDB-lite"/>
    </source>
</evidence>
<evidence type="ECO:0000256" key="14">
    <source>
        <dbReference type="ARBA" id="ARBA00023180"/>
    </source>
</evidence>
<dbReference type="GO" id="GO:0004099">
    <property type="term" value="F:chitin deacetylase activity"/>
    <property type="evidence" value="ECO:0007669"/>
    <property type="project" value="UniProtKB-EC"/>
</dbReference>
<feature type="signal peptide" evidence="23">
    <location>
        <begin position="1"/>
        <end position="19"/>
    </location>
</feature>
<dbReference type="Proteomes" id="UP001221142">
    <property type="component" value="Unassembled WGS sequence"/>
</dbReference>
<keyword evidence="18" id="KW-0961">Cell wall biogenesis/degradation</keyword>
<evidence type="ECO:0000256" key="12">
    <source>
        <dbReference type="ARBA" id="ARBA00023024"/>
    </source>
</evidence>
<evidence type="ECO:0000259" key="24">
    <source>
        <dbReference type="PROSITE" id="PS51677"/>
    </source>
</evidence>
<dbReference type="PANTHER" id="PTHR10587:SF98">
    <property type="entry name" value="CHITIN DEACETYLASE"/>
    <property type="match status" value="1"/>
</dbReference>
<evidence type="ECO:0000256" key="17">
    <source>
        <dbReference type="ARBA" id="ARBA00023288"/>
    </source>
</evidence>
<comment type="similarity">
    <text evidence="4">Belongs to the polysaccharide deacetylase family.</text>
</comment>
<keyword evidence="6" id="KW-0134">Cell wall</keyword>
<dbReference type="PROSITE" id="PS51677">
    <property type="entry name" value="NODB"/>
    <property type="match status" value="1"/>
</dbReference>
<evidence type="ECO:0000256" key="2">
    <source>
        <dbReference type="ARBA" id="ARBA00004191"/>
    </source>
</evidence>
<comment type="subcellular location">
    <subcellularLocation>
        <location evidence="3">Cell membrane</location>
        <topology evidence="3">Lipid-anchor</topology>
        <topology evidence="3">GPI-anchor</topology>
    </subcellularLocation>
    <subcellularLocation>
        <location evidence="2">Secreted</location>
        <location evidence="2">Cell wall</location>
    </subcellularLocation>
</comment>
<evidence type="ECO:0000313" key="26">
    <source>
        <dbReference type="Proteomes" id="UP001221142"/>
    </source>
</evidence>
<keyword evidence="26" id="KW-1185">Reference proteome</keyword>
<keyword evidence="10 23" id="KW-0732">Signal</keyword>
<evidence type="ECO:0000256" key="7">
    <source>
        <dbReference type="ARBA" id="ARBA00022525"/>
    </source>
</evidence>
<dbReference type="PANTHER" id="PTHR10587">
    <property type="entry name" value="GLYCOSYL TRANSFERASE-RELATED"/>
    <property type="match status" value="1"/>
</dbReference>
<keyword evidence="13" id="KW-0472">Membrane</keyword>
<feature type="compositionally biased region" description="Low complexity" evidence="22">
    <location>
        <begin position="369"/>
        <end position="387"/>
    </location>
</feature>
<evidence type="ECO:0000256" key="15">
    <source>
        <dbReference type="ARBA" id="ARBA00023277"/>
    </source>
</evidence>
<evidence type="ECO:0000256" key="9">
    <source>
        <dbReference type="ARBA" id="ARBA00022723"/>
    </source>
</evidence>
<evidence type="ECO:0000256" key="19">
    <source>
        <dbReference type="ARBA" id="ARBA00023326"/>
    </source>
</evidence>
<dbReference type="SUPFAM" id="SSF88713">
    <property type="entry name" value="Glycoside hydrolase/deacetylase"/>
    <property type="match status" value="1"/>
</dbReference>
<dbReference type="Pfam" id="PF01522">
    <property type="entry name" value="Polysacc_deac_1"/>
    <property type="match status" value="1"/>
</dbReference>
<keyword evidence="19" id="KW-0624">Polysaccharide degradation</keyword>
<dbReference type="GO" id="GO:0006032">
    <property type="term" value="P:chitin catabolic process"/>
    <property type="evidence" value="ECO:0007669"/>
    <property type="project" value="UniProtKB-KW"/>
</dbReference>
<comment type="catalytic activity">
    <reaction evidence="21">
        <text>[(1-&gt;4)-N-acetyl-beta-D-glucosaminyl](n) + n H2O = chitosan + n acetate</text>
        <dbReference type="Rhea" id="RHEA:10464"/>
        <dbReference type="Rhea" id="RHEA-COMP:9593"/>
        <dbReference type="Rhea" id="RHEA-COMP:9597"/>
        <dbReference type="ChEBI" id="CHEBI:15377"/>
        <dbReference type="ChEBI" id="CHEBI:17029"/>
        <dbReference type="ChEBI" id="CHEBI:30089"/>
        <dbReference type="ChEBI" id="CHEBI:57704"/>
        <dbReference type="EC" id="3.5.1.41"/>
    </reaction>
    <physiologicalReaction direction="left-to-right" evidence="21">
        <dbReference type="Rhea" id="RHEA:10465"/>
    </physiologicalReaction>
</comment>
<keyword evidence="14" id="KW-0325">Glycoprotein</keyword>
<comment type="caution">
    <text evidence="25">The sequence shown here is derived from an EMBL/GenBank/DDBJ whole genome shotgun (WGS) entry which is preliminary data.</text>
</comment>
<dbReference type="GO" id="GO:0046872">
    <property type="term" value="F:metal ion binding"/>
    <property type="evidence" value="ECO:0007669"/>
    <property type="project" value="UniProtKB-KW"/>
</dbReference>
<dbReference type="FunFam" id="3.20.20.370:FF:000004">
    <property type="entry name" value="Related to Chitin deacetylase"/>
    <property type="match status" value="1"/>
</dbReference>
<evidence type="ECO:0000256" key="18">
    <source>
        <dbReference type="ARBA" id="ARBA00023316"/>
    </source>
</evidence>
<feature type="domain" description="NodB homology" evidence="24">
    <location>
        <begin position="134"/>
        <end position="330"/>
    </location>
</feature>
<dbReference type="InterPro" id="IPR011330">
    <property type="entry name" value="Glyco_hydro/deAcase_b/a-brl"/>
</dbReference>
<evidence type="ECO:0000313" key="25">
    <source>
        <dbReference type="EMBL" id="KAJ7615507.1"/>
    </source>
</evidence>
<evidence type="ECO:0000256" key="10">
    <source>
        <dbReference type="ARBA" id="ARBA00022729"/>
    </source>
</evidence>
<dbReference type="EC" id="3.5.1.41" evidence="20"/>
<dbReference type="GO" id="GO:0071555">
    <property type="term" value="P:cell wall organization"/>
    <property type="evidence" value="ECO:0007669"/>
    <property type="project" value="UniProtKB-KW"/>
</dbReference>
<keyword evidence="12" id="KW-0146">Chitin degradation</keyword>
<accession>A0AAD7BAI9</accession>
<evidence type="ECO:0000256" key="1">
    <source>
        <dbReference type="ARBA" id="ARBA00001941"/>
    </source>
</evidence>
<sequence>MHLPTSLFLLGLTAAAVRGQVTRTSEKDEAAIHDPDTECQPYVYPPVEKLKSSFPAIWEYASKILPNDSAAQAKYASFKDSIPNIAPKGTLSGDITGVKYDSNADPDCWWTGSLCVTPKLAGLKPDIADVPEPKTIGYGFDDGPHCGHNVFYDYLSSKNQTATMFYIGSNVLSLPLEAQRAVADGHEICVHTWSHNAMTATSDEGAFAELWYSIQAVKLVTGYTPTCWRPPFGDVDDRIRYIAQQLNLETIIWKFDSNDWAQADGTQSAAQVQQNYDSFMDKAKQGQFDQRGAIILTHELNNFTMQTAINNYPKLAAVFDHIVPVAVAQNKTQPYVEADYQFPSFAEYVSGTRQTNGTILTSASVSASKSSSQTGSASAPSSSSDPSVINKQNAQSGAVTNSVTLTPLASLVLAFGFFWL</sequence>
<keyword evidence="9" id="KW-0479">Metal-binding</keyword>
<dbReference type="EMBL" id="JARKIF010000024">
    <property type="protein sequence ID" value="KAJ7615507.1"/>
    <property type="molecule type" value="Genomic_DNA"/>
</dbReference>
<dbReference type="InterPro" id="IPR002509">
    <property type="entry name" value="NODB_dom"/>
</dbReference>
<evidence type="ECO:0000256" key="20">
    <source>
        <dbReference type="ARBA" id="ARBA00024056"/>
    </source>
</evidence>
<evidence type="ECO:0000256" key="16">
    <source>
        <dbReference type="ARBA" id="ARBA00023285"/>
    </source>
</evidence>
<dbReference type="InterPro" id="IPR050248">
    <property type="entry name" value="Polysacc_deacetylase_ArnD"/>
</dbReference>
<evidence type="ECO:0000256" key="21">
    <source>
        <dbReference type="ARBA" id="ARBA00048494"/>
    </source>
</evidence>
<dbReference type="GO" id="GO:0009272">
    <property type="term" value="P:fungal-type cell wall biogenesis"/>
    <property type="evidence" value="ECO:0007669"/>
    <property type="project" value="UniProtKB-ARBA"/>
</dbReference>
<evidence type="ECO:0000256" key="5">
    <source>
        <dbReference type="ARBA" id="ARBA00022475"/>
    </source>
</evidence>
<evidence type="ECO:0000256" key="6">
    <source>
        <dbReference type="ARBA" id="ARBA00022512"/>
    </source>
</evidence>
<comment type="cofactor">
    <cofactor evidence="1">
        <name>Co(2+)</name>
        <dbReference type="ChEBI" id="CHEBI:48828"/>
    </cofactor>
</comment>
<evidence type="ECO:0000256" key="4">
    <source>
        <dbReference type="ARBA" id="ARBA00010973"/>
    </source>
</evidence>
<feature type="chain" id="PRO_5042164422" description="chitin deacetylase" evidence="23">
    <location>
        <begin position="20"/>
        <end position="420"/>
    </location>
</feature>
<keyword evidence="16" id="KW-0170">Cobalt</keyword>
<keyword evidence="8" id="KW-0336">GPI-anchor</keyword>
<dbReference type="GO" id="GO:0098552">
    <property type="term" value="C:side of membrane"/>
    <property type="evidence" value="ECO:0007669"/>
    <property type="project" value="UniProtKB-KW"/>
</dbReference>
<evidence type="ECO:0000256" key="3">
    <source>
        <dbReference type="ARBA" id="ARBA00004609"/>
    </source>
</evidence>
<evidence type="ECO:0000256" key="8">
    <source>
        <dbReference type="ARBA" id="ARBA00022622"/>
    </source>
</evidence>
<reference evidence="25" key="1">
    <citation type="submission" date="2023-03" db="EMBL/GenBank/DDBJ databases">
        <title>Massive genome expansion in bonnet fungi (Mycena s.s.) driven by repeated elements and novel gene families across ecological guilds.</title>
        <authorList>
            <consortium name="Lawrence Berkeley National Laboratory"/>
            <person name="Harder C.B."/>
            <person name="Miyauchi S."/>
            <person name="Viragh M."/>
            <person name="Kuo A."/>
            <person name="Thoen E."/>
            <person name="Andreopoulos B."/>
            <person name="Lu D."/>
            <person name="Skrede I."/>
            <person name="Drula E."/>
            <person name="Henrissat B."/>
            <person name="Morin E."/>
            <person name="Kohler A."/>
            <person name="Barry K."/>
            <person name="LaButti K."/>
            <person name="Morin E."/>
            <person name="Salamov A."/>
            <person name="Lipzen A."/>
            <person name="Mereny Z."/>
            <person name="Hegedus B."/>
            <person name="Baldrian P."/>
            <person name="Stursova M."/>
            <person name="Weitz H."/>
            <person name="Taylor A."/>
            <person name="Grigoriev I.V."/>
            <person name="Nagy L.G."/>
            <person name="Martin F."/>
            <person name="Kauserud H."/>
        </authorList>
    </citation>
    <scope>NUCLEOTIDE SEQUENCE</scope>
    <source>
        <strain evidence="25">9284</strain>
    </source>
</reference>
<keyword evidence="11" id="KW-0378">Hydrolase</keyword>
<keyword evidence="15" id="KW-0119">Carbohydrate metabolism</keyword>
<evidence type="ECO:0000256" key="11">
    <source>
        <dbReference type="ARBA" id="ARBA00022801"/>
    </source>
</evidence>
<evidence type="ECO:0000256" key="23">
    <source>
        <dbReference type="SAM" id="SignalP"/>
    </source>
</evidence>